<name>A0A1U9K6X6_9BACL</name>
<dbReference type="Gene3D" id="3.40.30.60">
    <property type="entry name" value="FHIPEP family, domain 1"/>
    <property type="match status" value="1"/>
</dbReference>
<dbReference type="Proteomes" id="UP000188603">
    <property type="component" value="Chromosome"/>
</dbReference>
<dbReference type="RefSeq" id="WP_077719681.1">
    <property type="nucleotide sequence ID" value="NZ_CP019699.1"/>
</dbReference>
<evidence type="ECO:0000313" key="1">
    <source>
        <dbReference type="EMBL" id="AQS55819.1"/>
    </source>
</evidence>
<dbReference type="InterPro" id="IPR001712">
    <property type="entry name" value="T3SS_FHIPEP"/>
</dbReference>
<reference evidence="1 2" key="1">
    <citation type="journal article" date="2015" name="Int. J. Syst. Evol. Microbiol.">
        <title>Novibacillus thermophilus gen. nov., sp. nov., a Gram-staining-negative and moderately thermophilic member of the family Thermoactinomycetaceae.</title>
        <authorList>
            <person name="Yang G."/>
            <person name="Chen J."/>
            <person name="Zhou S."/>
        </authorList>
    </citation>
    <scope>NUCLEOTIDE SEQUENCE [LARGE SCALE GENOMIC DNA]</scope>
    <source>
        <strain evidence="1 2">SG-1</strain>
    </source>
</reference>
<gene>
    <name evidence="1" type="ORF">B0W44_08470</name>
</gene>
<accession>A0A1U9K6X6</accession>
<dbReference type="InterPro" id="IPR042194">
    <property type="entry name" value="FHIPEP_1"/>
</dbReference>
<proteinExistence type="predicted"/>
<evidence type="ECO:0000313" key="2">
    <source>
        <dbReference type="Proteomes" id="UP000188603"/>
    </source>
</evidence>
<organism evidence="1 2">
    <name type="scientific">Novibacillus thermophilus</name>
    <dbReference type="NCBI Taxonomy" id="1471761"/>
    <lineage>
        <taxon>Bacteria</taxon>
        <taxon>Bacillati</taxon>
        <taxon>Bacillota</taxon>
        <taxon>Bacilli</taxon>
        <taxon>Bacillales</taxon>
        <taxon>Thermoactinomycetaceae</taxon>
        <taxon>Novibacillus</taxon>
    </lineage>
</organism>
<keyword evidence="2" id="KW-1185">Reference proteome</keyword>
<sequence>MSDWTVSDAYSAQKSDLMSLELETKLYEALNTEAQLARKVQEQRRQLVHSHGLFIPSIRIRTMATEESEYVIRIRGQRVGRAVLHPPLTFSTEASDGIPGHHPVTQQPGFWGSTREIPHTHCCWII</sequence>
<dbReference type="STRING" id="1471761.B0W44_08470"/>
<dbReference type="GO" id="GO:0016020">
    <property type="term" value="C:membrane"/>
    <property type="evidence" value="ECO:0007669"/>
    <property type="project" value="InterPro"/>
</dbReference>
<dbReference type="EMBL" id="CP019699">
    <property type="protein sequence ID" value="AQS55819.1"/>
    <property type="molecule type" value="Genomic_DNA"/>
</dbReference>
<dbReference type="GO" id="GO:0009306">
    <property type="term" value="P:protein secretion"/>
    <property type="evidence" value="ECO:0007669"/>
    <property type="project" value="InterPro"/>
</dbReference>
<protein>
    <submittedName>
        <fullName evidence="1">Uncharacterized protein</fullName>
    </submittedName>
</protein>
<dbReference type="KEGG" id="ntr:B0W44_08470"/>
<dbReference type="Pfam" id="PF00771">
    <property type="entry name" value="FHIPEP"/>
    <property type="match status" value="1"/>
</dbReference>
<dbReference type="AlphaFoldDB" id="A0A1U9K6X6"/>